<evidence type="ECO:0000313" key="2">
    <source>
        <dbReference type="EMBL" id="GAA4193597.1"/>
    </source>
</evidence>
<dbReference type="Pfam" id="PF00156">
    <property type="entry name" value="Pribosyltran"/>
    <property type="match status" value="1"/>
</dbReference>
<keyword evidence="2" id="KW-0328">Glycosyltransferase</keyword>
<name>A0ABP8AYD8_9MICO</name>
<dbReference type="InterPro" id="IPR029057">
    <property type="entry name" value="PRTase-like"/>
</dbReference>
<dbReference type="InterPro" id="IPR000836">
    <property type="entry name" value="PRTase_dom"/>
</dbReference>
<dbReference type="SUPFAM" id="SSF53271">
    <property type="entry name" value="PRTase-like"/>
    <property type="match status" value="1"/>
</dbReference>
<proteinExistence type="predicted"/>
<keyword evidence="2" id="KW-0808">Transferase</keyword>
<organism evidence="2 3">
    <name type="scientific">Gryllotalpicola kribbensis</name>
    <dbReference type="NCBI Taxonomy" id="993084"/>
    <lineage>
        <taxon>Bacteria</taxon>
        <taxon>Bacillati</taxon>
        <taxon>Actinomycetota</taxon>
        <taxon>Actinomycetes</taxon>
        <taxon>Micrococcales</taxon>
        <taxon>Microbacteriaceae</taxon>
        <taxon>Gryllotalpicola</taxon>
    </lineage>
</organism>
<feature type="domain" description="Phosphoribosyltransferase" evidence="1">
    <location>
        <begin position="61"/>
        <end position="103"/>
    </location>
</feature>
<dbReference type="GO" id="GO:0016757">
    <property type="term" value="F:glycosyltransferase activity"/>
    <property type="evidence" value="ECO:0007669"/>
    <property type="project" value="UniProtKB-KW"/>
</dbReference>
<evidence type="ECO:0000259" key="1">
    <source>
        <dbReference type="Pfam" id="PF00156"/>
    </source>
</evidence>
<protein>
    <submittedName>
        <fullName evidence="2">Phosphoribosyltransferase</fullName>
    </submittedName>
</protein>
<dbReference type="EMBL" id="BAABBX010000016">
    <property type="protein sequence ID" value="GAA4193597.1"/>
    <property type="molecule type" value="Genomic_DNA"/>
</dbReference>
<accession>A0ABP8AYD8</accession>
<gene>
    <name evidence="2" type="ORF">GCM10022288_27630</name>
</gene>
<reference evidence="3" key="1">
    <citation type="journal article" date="2019" name="Int. J. Syst. Evol. Microbiol.">
        <title>The Global Catalogue of Microorganisms (GCM) 10K type strain sequencing project: providing services to taxonomists for standard genome sequencing and annotation.</title>
        <authorList>
            <consortium name="The Broad Institute Genomics Platform"/>
            <consortium name="The Broad Institute Genome Sequencing Center for Infectious Disease"/>
            <person name="Wu L."/>
            <person name="Ma J."/>
        </authorList>
    </citation>
    <scope>NUCLEOTIDE SEQUENCE [LARGE SCALE GENOMIC DNA]</scope>
    <source>
        <strain evidence="3">JCM 17593</strain>
    </source>
</reference>
<keyword evidence="3" id="KW-1185">Reference proteome</keyword>
<comment type="caution">
    <text evidence="2">The sequence shown here is derived from an EMBL/GenBank/DDBJ whole genome shotgun (WGS) entry which is preliminary data.</text>
</comment>
<sequence>MLFRDRNEAGELLADVLLNLRGSRPLVLGVPAGGVLIARVVAERLGAPLGAVMPEGCVVDGDVAGRTVIVVDEGIDTGATMRAALETVGAAGAARVVAAVPVAPQGHSLGRLAADLYAIARPAPLASIRRWYRELPEVPEDEVRAALGRGSRRDGQDWAYAGATSL</sequence>
<evidence type="ECO:0000313" key="3">
    <source>
        <dbReference type="Proteomes" id="UP001500213"/>
    </source>
</evidence>
<dbReference type="Proteomes" id="UP001500213">
    <property type="component" value="Unassembled WGS sequence"/>
</dbReference>
<dbReference type="CDD" id="cd06223">
    <property type="entry name" value="PRTases_typeI"/>
    <property type="match status" value="1"/>
</dbReference>
<dbReference type="RefSeq" id="WP_344777879.1">
    <property type="nucleotide sequence ID" value="NZ_BAABBX010000016.1"/>
</dbReference>
<dbReference type="Gene3D" id="3.40.50.2020">
    <property type="match status" value="1"/>
</dbReference>